<dbReference type="Proteomes" id="UP000712281">
    <property type="component" value="Unassembled WGS sequence"/>
</dbReference>
<organism evidence="2">
    <name type="scientific">Brassica cretica</name>
    <name type="common">Mustard</name>
    <dbReference type="NCBI Taxonomy" id="69181"/>
    <lineage>
        <taxon>Eukaryota</taxon>
        <taxon>Viridiplantae</taxon>
        <taxon>Streptophyta</taxon>
        <taxon>Embryophyta</taxon>
        <taxon>Tracheophyta</taxon>
        <taxon>Spermatophyta</taxon>
        <taxon>Magnoliopsida</taxon>
        <taxon>eudicotyledons</taxon>
        <taxon>Gunneridae</taxon>
        <taxon>Pentapetalae</taxon>
        <taxon>rosids</taxon>
        <taxon>malvids</taxon>
        <taxon>Brassicales</taxon>
        <taxon>Brassicaceae</taxon>
        <taxon>Brassiceae</taxon>
        <taxon>Brassica</taxon>
    </lineage>
</organism>
<sequence length="69" mass="7752">MNLNDSHSLRNRLSVKPKSKDDLFLEKSRNPDNLPFFCSSRFGPESVIGDKVGNFKLWVAGISGKRRSG</sequence>
<evidence type="ECO:0000313" key="1">
    <source>
        <dbReference type="EMBL" id="KAF2544618.1"/>
    </source>
</evidence>
<proteinExistence type="predicted"/>
<comment type="caution">
    <text evidence="2">The sequence shown here is derived from an EMBL/GenBank/DDBJ whole genome shotgun (WGS) entry which is preliminary data.</text>
</comment>
<dbReference type="EMBL" id="QGKY02000246">
    <property type="protein sequence ID" value="KAF2584270.1"/>
    <property type="molecule type" value="Genomic_DNA"/>
</dbReference>
<reference evidence="2" key="1">
    <citation type="submission" date="2019-12" db="EMBL/GenBank/DDBJ databases">
        <title>Genome sequencing and annotation of Brassica cretica.</title>
        <authorList>
            <person name="Studholme D.J."/>
            <person name="Sarris P.F."/>
        </authorList>
    </citation>
    <scope>NUCLEOTIDE SEQUENCE</scope>
    <source>
        <strain evidence="1">PFS-001/15</strain>
        <strain evidence="2">PFS-102/07</strain>
        <tissue evidence="2">Leaf</tissue>
    </source>
</reference>
<dbReference type="EMBL" id="QGKW02002005">
    <property type="protein sequence ID" value="KAF2544618.1"/>
    <property type="molecule type" value="Genomic_DNA"/>
</dbReference>
<evidence type="ECO:0000313" key="2">
    <source>
        <dbReference type="EMBL" id="KAF2584270.1"/>
    </source>
</evidence>
<dbReference type="AlphaFoldDB" id="A0A8S9JP11"/>
<name>A0A8S9JP11_BRACR</name>
<gene>
    <name evidence="1" type="ORF">F2Q68_00029430</name>
    <name evidence="2" type="ORF">F2Q70_00034566</name>
</gene>
<protein>
    <submittedName>
        <fullName evidence="2">Uncharacterized protein</fullName>
    </submittedName>
</protein>
<accession>A0A8S9JP11</accession>